<feature type="region of interest" description="Disordered" evidence="1">
    <location>
        <begin position="1"/>
        <end position="79"/>
    </location>
</feature>
<evidence type="ECO:0000256" key="1">
    <source>
        <dbReference type="SAM" id="MobiDB-lite"/>
    </source>
</evidence>
<name>A0A3P7DDQ2_SCHSO</name>
<gene>
    <name evidence="2" type="ORF">SSLN_LOCUS18340</name>
</gene>
<reference evidence="2 3" key="1">
    <citation type="submission" date="2018-11" db="EMBL/GenBank/DDBJ databases">
        <authorList>
            <consortium name="Pathogen Informatics"/>
        </authorList>
    </citation>
    <scope>NUCLEOTIDE SEQUENCE [LARGE SCALE GENOMIC DNA]</scope>
    <source>
        <strain evidence="2 3">NST_G2</strain>
    </source>
</reference>
<evidence type="ECO:0000313" key="3">
    <source>
        <dbReference type="Proteomes" id="UP000275846"/>
    </source>
</evidence>
<dbReference type="Proteomes" id="UP000275846">
    <property type="component" value="Unassembled WGS sequence"/>
</dbReference>
<keyword evidence="3" id="KW-1185">Reference proteome</keyword>
<proteinExistence type="predicted"/>
<accession>A0A3P7DDQ2</accession>
<feature type="compositionally biased region" description="Polar residues" evidence="1">
    <location>
        <begin position="57"/>
        <end position="67"/>
    </location>
</feature>
<protein>
    <submittedName>
        <fullName evidence="2">Uncharacterized protein</fullName>
    </submittedName>
</protein>
<dbReference type="AlphaFoldDB" id="A0A3P7DDQ2"/>
<organism evidence="2 3">
    <name type="scientific">Schistocephalus solidus</name>
    <name type="common">Tapeworm</name>
    <dbReference type="NCBI Taxonomy" id="70667"/>
    <lineage>
        <taxon>Eukaryota</taxon>
        <taxon>Metazoa</taxon>
        <taxon>Spiralia</taxon>
        <taxon>Lophotrochozoa</taxon>
        <taxon>Platyhelminthes</taxon>
        <taxon>Cestoda</taxon>
        <taxon>Eucestoda</taxon>
        <taxon>Diphyllobothriidea</taxon>
        <taxon>Diphyllobothriidae</taxon>
        <taxon>Schistocephalus</taxon>
    </lineage>
</organism>
<evidence type="ECO:0000313" key="2">
    <source>
        <dbReference type="EMBL" id="VDM04726.1"/>
    </source>
</evidence>
<feature type="compositionally biased region" description="Low complexity" evidence="1">
    <location>
        <begin position="13"/>
        <end position="24"/>
    </location>
</feature>
<dbReference type="EMBL" id="UYSU01044202">
    <property type="protein sequence ID" value="VDM04726.1"/>
    <property type="molecule type" value="Genomic_DNA"/>
</dbReference>
<sequence length="95" mass="10264">MKPIFEVDSTLDSPNSPTPSTKSPLESCQPPRIPTFGRRPGDRKRIISEGSEESIDEAQSLSSNEITGSPIDDQEHGDLIGWSGGLAILRVCQCP</sequence>